<accession>A0A6N9PXU5</accession>
<evidence type="ECO:0000313" key="2">
    <source>
        <dbReference type="EMBL" id="NBI27425.1"/>
    </source>
</evidence>
<proteinExistence type="predicted"/>
<dbReference type="InterPro" id="IPR011249">
    <property type="entry name" value="Metalloenz_LuxS/M16"/>
</dbReference>
<dbReference type="Proteomes" id="UP000448943">
    <property type="component" value="Unassembled WGS sequence"/>
</dbReference>
<dbReference type="PANTHER" id="PTHR11851">
    <property type="entry name" value="METALLOPROTEASE"/>
    <property type="match status" value="1"/>
</dbReference>
<reference evidence="2 3" key="1">
    <citation type="submission" date="2019-01" db="EMBL/GenBank/DDBJ databases">
        <title>Chengkuizengella sp. nov., isolated from deep-sea sediment of East Pacific Ocean.</title>
        <authorList>
            <person name="Yang J."/>
            <person name="Lai Q."/>
            <person name="Shao Z."/>
        </authorList>
    </citation>
    <scope>NUCLEOTIDE SEQUENCE [LARGE SCALE GENOMIC DNA]</scope>
    <source>
        <strain evidence="2 3">YPA3-1-1</strain>
    </source>
</reference>
<organism evidence="2 3">
    <name type="scientific">Chengkuizengella marina</name>
    <dbReference type="NCBI Taxonomy" id="2507566"/>
    <lineage>
        <taxon>Bacteria</taxon>
        <taxon>Bacillati</taxon>
        <taxon>Bacillota</taxon>
        <taxon>Bacilli</taxon>
        <taxon>Bacillales</taxon>
        <taxon>Paenibacillaceae</taxon>
        <taxon>Chengkuizengella</taxon>
    </lineage>
</organism>
<protein>
    <submittedName>
        <fullName evidence="2">Insulinase family protein</fullName>
    </submittedName>
</protein>
<dbReference type="OrthoDB" id="9762085at2"/>
<dbReference type="EMBL" id="SIJB01000001">
    <property type="protein sequence ID" value="NBI27425.1"/>
    <property type="molecule type" value="Genomic_DNA"/>
</dbReference>
<dbReference type="PANTHER" id="PTHR11851:SF186">
    <property type="entry name" value="INACTIVE METALLOPROTEASE YMFF-RELATED"/>
    <property type="match status" value="1"/>
</dbReference>
<dbReference type="GO" id="GO:0046872">
    <property type="term" value="F:metal ion binding"/>
    <property type="evidence" value="ECO:0007669"/>
    <property type="project" value="InterPro"/>
</dbReference>
<comment type="caution">
    <text evidence="2">The sequence shown here is derived from an EMBL/GenBank/DDBJ whole genome shotgun (WGS) entry which is preliminary data.</text>
</comment>
<dbReference type="Pfam" id="PF05193">
    <property type="entry name" value="Peptidase_M16_C"/>
    <property type="match status" value="1"/>
</dbReference>
<dbReference type="InterPro" id="IPR007863">
    <property type="entry name" value="Peptidase_M16_C"/>
</dbReference>
<feature type="domain" description="Peptidase M16 C-terminal" evidence="1">
    <location>
        <begin position="185"/>
        <end position="359"/>
    </location>
</feature>
<gene>
    <name evidence="2" type="ORF">ERL59_00385</name>
</gene>
<name>A0A6N9PXU5_9BACL</name>
<dbReference type="Gene3D" id="3.30.830.10">
    <property type="entry name" value="Metalloenzyme, LuxS/M16 peptidase-like"/>
    <property type="match status" value="2"/>
</dbReference>
<evidence type="ECO:0000259" key="1">
    <source>
        <dbReference type="Pfam" id="PF05193"/>
    </source>
</evidence>
<keyword evidence="3" id="KW-1185">Reference proteome</keyword>
<dbReference type="NCBIfam" id="NF047422">
    <property type="entry name" value="YfmF_fam"/>
    <property type="match status" value="1"/>
</dbReference>
<dbReference type="SUPFAM" id="SSF63411">
    <property type="entry name" value="LuxS/MPP-like metallohydrolase"/>
    <property type="match status" value="2"/>
</dbReference>
<sequence length="429" mass="49490">MSNHLFERTSINNIRLHVLPTKRFKTYAISVYIGCPLSESTVTPVGLIPFVLRRGSMKYPETKQFRKKLDDMYGAGFGFDVVKRGDHQIIKFQMDVINDHFVNEKNSLLKQSIQFLGGTITNPYVENDAFSKSYVEAEKNTVQKRIEGLINDKIRYAAERCIQEMCKNEPYRLYALGQIDELKEITPTILYEEYKRWLRDAVMDIYVVGDTSLDEVEKFVKDHFNIHDKQQTEYEQKSNQGSTSQKQIKSVIEELDVTQGKLNMGLRTHVTYADKDYPTALMYNGILGSFPHSKLFVNVREKESLAYYSSSRFEGHKGIITIHSGIEINNYDKAVEIIKKQIEDLKKGIISNIELTHTKAMISNQLQEIQDSAFEMIGFDFNNILSGKERSSDELIQQINDVDILSISTFAEQIDLDTIYFLRDKKGEE</sequence>
<dbReference type="AlphaFoldDB" id="A0A6N9PXU5"/>
<dbReference type="RefSeq" id="WP_160643342.1">
    <property type="nucleotide sequence ID" value="NZ_SIJB01000001.1"/>
</dbReference>
<dbReference type="InterPro" id="IPR050361">
    <property type="entry name" value="MPP/UQCRC_Complex"/>
</dbReference>
<evidence type="ECO:0000313" key="3">
    <source>
        <dbReference type="Proteomes" id="UP000448943"/>
    </source>
</evidence>